<dbReference type="EMBL" id="JAMZIH010007521">
    <property type="protein sequence ID" value="KAJ1673000.1"/>
    <property type="molecule type" value="Genomic_DNA"/>
</dbReference>
<proteinExistence type="predicted"/>
<keyword evidence="2" id="KW-1185">Reference proteome</keyword>
<protein>
    <submittedName>
        <fullName evidence="1">Uncharacterized protein</fullName>
    </submittedName>
</protein>
<sequence>MIWAIWAYFDFSKGFFMYHRCHWLLLALSTVLSQSAGFTLFLGIYRIIVTAIGALWAVISYLASDRGNHPGLAFLFLALYSIPSMYVMIYVPRLAPVIPSLMIAFVSIFYTSIHQYVPMHIVELAVTRFVENIIGVVFAIMVSWWMWTFRSRRYTHLLLATLFDYIGSMLVQLHSMQLAGHEFLGIYQRSMRKLDHISSKMLVTIAEARRAIADAAREPSLHGPFRADLHLELIKYMEKERESIMNAANATKYVHTDMTRREVRNTAKLRKDSLASILVYMHLMAGTLRSGHPLPPYLPDVRQARLRLTNIVRKQWAHHHESSISHGALRIWGLASWYVIVLQQNVGDIMAELFGTDDYYTLDIDEDVITRVESHLYLENVASLRTFDSPAREGPVAFNDDMHLTRQRSEGFT</sequence>
<comment type="caution">
    <text evidence="1">The sequence shown here is derived from an EMBL/GenBank/DDBJ whole genome shotgun (WGS) entry which is preliminary data.</text>
</comment>
<dbReference type="Proteomes" id="UP001145114">
    <property type="component" value="Unassembled WGS sequence"/>
</dbReference>
<name>A0ACC1HC89_9FUNG</name>
<feature type="non-terminal residue" evidence="1">
    <location>
        <position position="413"/>
    </location>
</feature>
<gene>
    <name evidence="1" type="ORF">EV182_006077</name>
</gene>
<reference evidence="1" key="1">
    <citation type="submission" date="2022-06" db="EMBL/GenBank/DDBJ databases">
        <title>Phylogenomic reconstructions and comparative analyses of Kickxellomycotina fungi.</title>
        <authorList>
            <person name="Reynolds N.K."/>
            <person name="Stajich J.E."/>
            <person name="Barry K."/>
            <person name="Grigoriev I.V."/>
            <person name="Crous P."/>
            <person name="Smith M.E."/>
        </authorList>
    </citation>
    <scope>NUCLEOTIDE SEQUENCE</scope>
    <source>
        <strain evidence="1">RSA 2271</strain>
    </source>
</reference>
<organism evidence="1 2">
    <name type="scientific">Spiromyces aspiralis</name>
    <dbReference type="NCBI Taxonomy" id="68401"/>
    <lineage>
        <taxon>Eukaryota</taxon>
        <taxon>Fungi</taxon>
        <taxon>Fungi incertae sedis</taxon>
        <taxon>Zoopagomycota</taxon>
        <taxon>Kickxellomycotina</taxon>
        <taxon>Kickxellomycetes</taxon>
        <taxon>Kickxellales</taxon>
        <taxon>Kickxellaceae</taxon>
        <taxon>Spiromyces</taxon>
    </lineage>
</organism>
<evidence type="ECO:0000313" key="1">
    <source>
        <dbReference type="EMBL" id="KAJ1673000.1"/>
    </source>
</evidence>
<evidence type="ECO:0000313" key="2">
    <source>
        <dbReference type="Proteomes" id="UP001145114"/>
    </source>
</evidence>
<accession>A0ACC1HC89</accession>